<comment type="catalytic activity">
    <reaction evidence="11">
        <text>RNA(n) + ATP = RNA(n)-3'-adenine ribonucleotide + diphosphate</text>
        <dbReference type="Rhea" id="RHEA:11332"/>
        <dbReference type="Rhea" id="RHEA-COMP:14527"/>
        <dbReference type="Rhea" id="RHEA-COMP:17347"/>
        <dbReference type="ChEBI" id="CHEBI:30616"/>
        <dbReference type="ChEBI" id="CHEBI:33019"/>
        <dbReference type="ChEBI" id="CHEBI:140395"/>
        <dbReference type="ChEBI" id="CHEBI:173115"/>
        <dbReference type="EC" id="2.7.7.19"/>
    </reaction>
</comment>
<name>E3T556_CROVB</name>
<keyword evidence="6" id="KW-0067">ATP-binding</keyword>
<evidence type="ECO:0000259" key="13">
    <source>
        <dbReference type="Pfam" id="PF21649"/>
    </source>
</evidence>
<evidence type="ECO:0000256" key="6">
    <source>
        <dbReference type="ARBA" id="ARBA00022840"/>
    </source>
</evidence>
<dbReference type="CDD" id="cd20920">
    <property type="entry name" value="polyA_pol_Mimi"/>
    <property type="match status" value="1"/>
</dbReference>
<dbReference type="Proteomes" id="UP000029781">
    <property type="component" value="Segment"/>
</dbReference>
<evidence type="ECO:0000256" key="5">
    <source>
        <dbReference type="ARBA" id="ARBA00022741"/>
    </source>
</evidence>
<dbReference type="OrthoDB" id="3863at10239"/>
<keyword evidence="7" id="KW-0946">Virion</keyword>
<evidence type="ECO:0000256" key="11">
    <source>
        <dbReference type="ARBA" id="ARBA00048830"/>
    </source>
</evidence>
<proteinExistence type="inferred from homology"/>
<sequence length="453" mass="53716">MFRSQDVLAIKSNLDDLARKSDEIRLGKYEPTLSDLEKIYQDIYQFARDKKIVIYGGWAQNKLIQLKNPSDVFYNEYSLADIEFYSPDPIGVGMELAKLLYKKNYSYIQLSQGVHDETYKLFVNFHNFCDISYMPKYIYDNLPVIKKDGFIMTHPHFMTVDAFRVYADPIFSFFRIEKTFSRFSTLLKHYPLYNEQLVKPLKLNALDENVFKILRKEFLHNTDLIVIHHYAYNYLIKKTPKVNLIINVPYLSVISINYVEDIKKITKKLEELFPKKITMKEYYPFFQFIGRKTEFYLDNKLIFVVYSHNDRCTVYQANFSENKKTLFGTFALIRLMTLAEYYNQFIHKNSSSADEYFTLLQNLFNARLEYLEEKDITVMDPSPFQEFTFECIGEGVDPVRQSRLKIMDKIEKKQNAVYRYDPHRNFDGKAPNFKFANTSGNAIDNINNFTLKK</sequence>
<keyword evidence="3" id="KW-0507">mRNA processing</keyword>
<dbReference type="Pfam" id="PF19244">
    <property type="entry name" value="Poly_A_pol_cat"/>
    <property type="match status" value="1"/>
</dbReference>
<dbReference type="InterPro" id="IPR049463">
    <property type="entry name" value="APMV_polyA_pol_cat_2nd"/>
</dbReference>
<evidence type="ECO:0000256" key="3">
    <source>
        <dbReference type="ARBA" id="ARBA00022664"/>
    </source>
</evidence>
<gene>
    <name evidence="14" type="ORF">crov286</name>
</gene>
<dbReference type="GeneID" id="9887688"/>
<feature type="domain" description="Putative poly(A) polymerase catalytic subunit C-terminal mimivirus" evidence="13">
    <location>
        <begin position="184"/>
        <end position="453"/>
    </location>
</feature>
<evidence type="ECO:0000256" key="2">
    <source>
        <dbReference type="ARBA" id="ARBA00012388"/>
    </source>
</evidence>
<comment type="similarity">
    <text evidence="9">Belongs to the poxviridae poly(A) polymerase catalytic subunit family. Highly divergent.</text>
</comment>
<evidence type="ECO:0000256" key="1">
    <source>
        <dbReference type="ARBA" id="ARBA00004328"/>
    </source>
</evidence>
<dbReference type="Pfam" id="PF21649">
    <property type="entry name" value="APMV_polyA_pol_cat_2nd"/>
    <property type="match status" value="1"/>
</dbReference>
<keyword evidence="4" id="KW-0808">Transferase</keyword>
<evidence type="ECO:0000259" key="12">
    <source>
        <dbReference type="Pfam" id="PF19244"/>
    </source>
</evidence>
<dbReference type="EMBL" id="GU244497">
    <property type="protein sequence ID" value="ADO67319.1"/>
    <property type="molecule type" value="Genomic_DNA"/>
</dbReference>
<dbReference type="InterPro" id="IPR045355">
    <property type="entry name" value="PolyA_pol_cat_su"/>
</dbReference>
<protein>
    <recommendedName>
        <fullName evidence="10">Putative poly(A) polymerase catalytic subunit</fullName>
        <ecNumber evidence="2">2.7.7.19</ecNumber>
    </recommendedName>
</protein>
<comment type="subcellular location">
    <subcellularLocation>
        <location evidence="1">Virion</location>
    </subcellularLocation>
</comment>
<reference evidence="14 15" key="1">
    <citation type="journal article" date="2010" name="Proc. Natl. Acad. Sci. U.S.A.">
        <title>Giant virus with a remarkable complement of genes infects marine zooplankton.</title>
        <authorList>
            <person name="Fischer M.G."/>
            <person name="Allen M.J."/>
            <person name="Wilson W.H."/>
            <person name="Suttle C.A."/>
        </authorList>
    </citation>
    <scope>NUCLEOTIDE SEQUENCE [LARGE SCALE GENOMIC DNA]</scope>
    <source>
        <strain evidence="14 15">BV-PW1</strain>
    </source>
</reference>
<organism evidence="14 15">
    <name type="scientific">Cafeteria roenbergensis virus (strain BV-PW1)</name>
    <name type="common">CroV</name>
    <dbReference type="NCBI Taxonomy" id="693272"/>
    <lineage>
        <taxon>Viruses</taxon>
        <taxon>Varidnaviria</taxon>
        <taxon>Bamfordvirae</taxon>
        <taxon>Nucleocytoviricota</taxon>
        <taxon>Megaviricetes</taxon>
        <taxon>Imitervirales</taxon>
        <taxon>Mimiviridae</taxon>
        <taxon>Aliimimivirinae</taxon>
        <taxon>Rheavirus</taxon>
        <taxon>Rheavirus sinusmexicani</taxon>
    </lineage>
</organism>
<evidence type="ECO:0000256" key="9">
    <source>
        <dbReference type="ARBA" id="ARBA00025732"/>
    </source>
</evidence>
<dbReference type="KEGG" id="vg:9887688"/>
<keyword evidence="8" id="KW-0804">Transcription</keyword>
<evidence type="ECO:0000256" key="4">
    <source>
        <dbReference type="ARBA" id="ARBA00022679"/>
    </source>
</evidence>
<dbReference type="GO" id="GO:0005524">
    <property type="term" value="F:ATP binding"/>
    <property type="evidence" value="ECO:0007669"/>
    <property type="project" value="UniProtKB-KW"/>
</dbReference>
<dbReference type="GO" id="GO:0044423">
    <property type="term" value="C:virion component"/>
    <property type="evidence" value="ECO:0007669"/>
    <property type="project" value="UniProtKB-KW"/>
</dbReference>
<accession>E3T556</accession>
<evidence type="ECO:0000313" key="15">
    <source>
        <dbReference type="Proteomes" id="UP000029781"/>
    </source>
</evidence>
<keyword evidence="15" id="KW-1185">Reference proteome</keyword>
<dbReference type="GO" id="GO:0006397">
    <property type="term" value="P:mRNA processing"/>
    <property type="evidence" value="ECO:0007669"/>
    <property type="project" value="UniProtKB-KW"/>
</dbReference>
<dbReference type="RefSeq" id="YP_003969918.1">
    <property type="nucleotide sequence ID" value="NC_014637.1"/>
</dbReference>
<keyword evidence="5" id="KW-0547">Nucleotide-binding</keyword>
<feature type="domain" description="Poly(A) polymerase catalytic subunit" evidence="12">
    <location>
        <begin position="42"/>
        <end position="171"/>
    </location>
</feature>
<organismHost>
    <name type="scientific">Cafeteria roenbergensis</name>
    <name type="common">Marine flagellate</name>
    <dbReference type="NCBI Taxonomy" id="33653"/>
</organismHost>
<dbReference type="EC" id="2.7.7.19" evidence="2"/>
<evidence type="ECO:0000256" key="8">
    <source>
        <dbReference type="ARBA" id="ARBA00023163"/>
    </source>
</evidence>
<evidence type="ECO:0000313" key="14">
    <source>
        <dbReference type="EMBL" id="ADO67319.1"/>
    </source>
</evidence>
<dbReference type="GO" id="GO:1990817">
    <property type="term" value="F:poly(A) RNA polymerase activity"/>
    <property type="evidence" value="ECO:0007669"/>
    <property type="project" value="UniProtKB-EC"/>
</dbReference>
<evidence type="ECO:0000256" key="10">
    <source>
        <dbReference type="ARBA" id="ARBA00026159"/>
    </source>
</evidence>
<evidence type="ECO:0000256" key="7">
    <source>
        <dbReference type="ARBA" id="ARBA00022844"/>
    </source>
</evidence>